<dbReference type="Proteomes" id="UP000483820">
    <property type="component" value="Chromosome IV"/>
</dbReference>
<dbReference type="KEGG" id="crq:GCK72_012875"/>
<dbReference type="RefSeq" id="XP_003087744.2">
    <property type="nucleotide sequence ID" value="XM_003087696.2"/>
</dbReference>
<gene>
    <name evidence="3" type="ORF">GCK72_012875</name>
</gene>
<dbReference type="CTD" id="9816317"/>
<feature type="region of interest" description="Disordered" evidence="1">
    <location>
        <begin position="29"/>
        <end position="52"/>
    </location>
</feature>
<evidence type="ECO:0000256" key="2">
    <source>
        <dbReference type="SAM" id="Phobius"/>
    </source>
</evidence>
<feature type="compositionally biased region" description="Polar residues" evidence="1">
    <location>
        <begin position="41"/>
        <end position="52"/>
    </location>
</feature>
<evidence type="ECO:0000313" key="4">
    <source>
        <dbReference type="Proteomes" id="UP000483820"/>
    </source>
</evidence>
<dbReference type="GeneID" id="9816317"/>
<dbReference type="InterPro" id="IPR036915">
    <property type="entry name" value="Cyclin-like_sf"/>
</dbReference>
<feature type="compositionally biased region" description="Low complexity" evidence="1">
    <location>
        <begin position="30"/>
        <end position="40"/>
    </location>
</feature>
<keyword evidence="2" id="KW-0472">Membrane</keyword>
<reference evidence="3 4" key="1">
    <citation type="submission" date="2019-12" db="EMBL/GenBank/DDBJ databases">
        <title>Chromosome-level assembly of the Caenorhabditis remanei genome.</title>
        <authorList>
            <person name="Teterina A.A."/>
            <person name="Willis J.H."/>
            <person name="Phillips P.C."/>
        </authorList>
    </citation>
    <scope>NUCLEOTIDE SEQUENCE [LARGE SCALE GENOMIC DNA]</scope>
    <source>
        <strain evidence="3 4">PX506</strain>
        <tissue evidence="3">Whole organism</tissue>
    </source>
</reference>
<keyword evidence="2" id="KW-0812">Transmembrane</keyword>
<organism evidence="3 4">
    <name type="scientific">Caenorhabditis remanei</name>
    <name type="common">Caenorhabditis vulgaris</name>
    <dbReference type="NCBI Taxonomy" id="31234"/>
    <lineage>
        <taxon>Eukaryota</taxon>
        <taxon>Metazoa</taxon>
        <taxon>Ecdysozoa</taxon>
        <taxon>Nematoda</taxon>
        <taxon>Chromadorea</taxon>
        <taxon>Rhabditida</taxon>
        <taxon>Rhabditina</taxon>
        <taxon>Rhabditomorpha</taxon>
        <taxon>Rhabditoidea</taxon>
        <taxon>Rhabditidae</taxon>
        <taxon>Peloderinae</taxon>
        <taxon>Caenorhabditis</taxon>
    </lineage>
</organism>
<evidence type="ECO:0000256" key="1">
    <source>
        <dbReference type="SAM" id="MobiDB-lite"/>
    </source>
</evidence>
<accession>A0A6A5GPW2</accession>
<dbReference type="AlphaFoldDB" id="A0A6A5GPW2"/>
<name>A0A6A5GPW2_CAERE</name>
<evidence type="ECO:0000313" key="3">
    <source>
        <dbReference type="EMBL" id="KAF1756422.1"/>
    </source>
</evidence>
<sequence>MPFLFALISIINILSVSLILVVCGKKENENNGNTTGKTENQAAANRSNSKEVQISFSMDQPVTPPKRTDIYHQVAESFAFPASSKCKNHDDAWRILALYLDYIREVNQTEFERFRMLDSALAILHDFRFVEQSVQVSNETLALGVLYFLINYHKIKVNLGSPSHPWYNILCRNAKIEELEAIRLLIKQEMLGIDGSDSGASALEVVPWK</sequence>
<comment type="caution">
    <text evidence="3">The sequence shown here is derived from an EMBL/GenBank/DDBJ whole genome shotgun (WGS) entry which is preliminary data.</text>
</comment>
<dbReference type="SUPFAM" id="SSF47954">
    <property type="entry name" value="Cyclin-like"/>
    <property type="match status" value="1"/>
</dbReference>
<feature type="transmembrane region" description="Helical" evidence="2">
    <location>
        <begin position="6"/>
        <end position="23"/>
    </location>
</feature>
<proteinExistence type="predicted"/>
<dbReference type="EMBL" id="WUAV01000004">
    <property type="protein sequence ID" value="KAF1756422.1"/>
    <property type="molecule type" value="Genomic_DNA"/>
</dbReference>
<keyword evidence="2" id="KW-1133">Transmembrane helix</keyword>
<protein>
    <submittedName>
        <fullName evidence="3">Uncharacterized protein</fullName>
    </submittedName>
</protein>
<dbReference type="Gene3D" id="1.10.472.10">
    <property type="entry name" value="Cyclin-like"/>
    <property type="match status" value="1"/>
</dbReference>